<dbReference type="RefSeq" id="WP_230276605.1">
    <property type="nucleotide sequence ID" value="NZ_JAJKFW010000062.1"/>
</dbReference>
<dbReference type="Proteomes" id="UP001430306">
    <property type="component" value="Unassembled WGS sequence"/>
</dbReference>
<sequence>MTRSLSTFPIASVITGLALAMTAIGLYQTSDLSRGNATGTEKDSTFVANAPAQARTEGGLVVANRRSSSVVGTAATPVDPHLTMGSETCVKCHANEVKVWQSTPHFRTFEELHRRPAAKEIASRLGVRSIKYDGRCVDCHYTQQTDVASGNVHAIAGVSCESCHGSAKNWLDLHHDYGGEQVTRAMETPEHKQQRLQRSVAAGMRNPVNAYLVAQSCLRCHTTADEELVNVGGHPTGSLDFEFVSWSQGTLRHNFIESDGQSNASNTKDRLRVMFVSGMIADLEASLRATAAATQKAKFGVTSAKRADRAAKRLLSVSQKVSSKYLEDILLVYSGVTLKLNNRDELTQAADTIADLGYQFASETNGHVLAPLDAFIPPQTRWK</sequence>
<protein>
    <submittedName>
        <fullName evidence="3">Cytochrome c family protein</fullName>
    </submittedName>
</protein>
<evidence type="ECO:0000313" key="4">
    <source>
        <dbReference type="Proteomes" id="UP001430306"/>
    </source>
</evidence>
<organism evidence="3 4">
    <name type="scientific">Rhodopirellula halodulae</name>
    <dbReference type="NCBI Taxonomy" id="2894198"/>
    <lineage>
        <taxon>Bacteria</taxon>
        <taxon>Pseudomonadati</taxon>
        <taxon>Planctomycetota</taxon>
        <taxon>Planctomycetia</taxon>
        <taxon>Pirellulales</taxon>
        <taxon>Pirellulaceae</taxon>
        <taxon>Rhodopirellula</taxon>
    </lineage>
</organism>
<keyword evidence="1" id="KW-0732">Signal</keyword>
<accession>A0ABS8NMX4</accession>
<dbReference type="PANTHER" id="PTHR35038:SF8">
    <property type="entry name" value="C-TYPE POLYHEME CYTOCHROME OMCC"/>
    <property type="match status" value="1"/>
</dbReference>
<reference evidence="3" key="1">
    <citation type="submission" date="2021-11" db="EMBL/GenBank/DDBJ databases">
        <title>Genome sequence.</title>
        <authorList>
            <person name="Sun Q."/>
        </authorList>
    </citation>
    <scope>NUCLEOTIDE SEQUENCE</scope>
    <source>
        <strain evidence="3">JC740</strain>
    </source>
</reference>
<dbReference type="SUPFAM" id="SSF48695">
    <property type="entry name" value="Multiheme cytochromes"/>
    <property type="match status" value="1"/>
</dbReference>
<evidence type="ECO:0000259" key="2">
    <source>
        <dbReference type="Pfam" id="PF13435"/>
    </source>
</evidence>
<evidence type="ECO:0000256" key="1">
    <source>
        <dbReference type="ARBA" id="ARBA00022729"/>
    </source>
</evidence>
<dbReference type="PANTHER" id="PTHR35038">
    <property type="entry name" value="DISSIMILATORY SULFITE REDUCTASE SIRA"/>
    <property type="match status" value="1"/>
</dbReference>
<feature type="domain" description="Cytochrome c-552/4" evidence="2">
    <location>
        <begin position="88"/>
        <end position="165"/>
    </location>
</feature>
<name>A0ABS8NMX4_9BACT</name>
<keyword evidence="4" id="KW-1185">Reference proteome</keyword>
<dbReference type="InterPro" id="IPR036280">
    <property type="entry name" value="Multihaem_cyt_sf"/>
</dbReference>
<dbReference type="Pfam" id="PF13435">
    <property type="entry name" value="Cytochrome_C554"/>
    <property type="match status" value="1"/>
</dbReference>
<gene>
    <name evidence="3" type="ORF">LOC71_21925</name>
</gene>
<comment type="caution">
    <text evidence="3">The sequence shown here is derived from an EMBL/GenBank/DDBJ whole genome shotgun (WGS) entry which is preliminary data.</text>
</comment>
<proteinExistence type="predicted"/>
<dbReference type="EMBL" id="JAJKFW010000062">
    <property type="protein sequence ID" value="MCC9644944.1"/>
    <property type="molecule type" value="Genomic_DNA"/>
</dbReference>
<dbReference type="Gene3D" id="1.10.1130.10">
    <property type="entry name" value="Flavocytochrome C3, Chain A"/>
    <property type="match status" value="1"/>
</dbReference>
<evidence type="ECO:0000313" key="3">
    <source>
        <dbReference type="EMBL" id="MCC9644944.1"/>
    </source>
</evidence>
<dbReference type="InterPro" id="IPR051829">
    <property type="entry name" value="Multiheme_Cytochr_ET"/>
</dbReference>
<dbReference type="InterPro" id="IPR023155">
    <property type="entry name" value="Cyt_c-552/4"/>
</dbReference>